<evidence type="ECO:0000256" key="1">
    <source>
        <dbReference type="ARBA" id="ARBA00004496"/>
    </source>
</evidence>
<evidence type="ECO:0000313" key="10">
    <source>
        <dbReference type="RefSeq" id="XP_019637593.1"/>
    </source>
</evidence>
<dbReference type="FunFam" id="3.40.50.720:FF:000259">
    <property type="entry name" value="Sepiapterin reductase"/>
    <property type="match status" value="1"/>
</dbReference>
<evidence type="ECO:0000256" key="6">
    <source>
        <dbReference type="ARBA" id="ARBA00022490"/>
    </source>
</evidence>
<protein>
    <recommendedName>
        <fullName evidence="5">Sepiapterin reductase</fullName>
        <ecNumber evidence="4">1.1.1.153</ecNumber>
    </recommendedName>
</protein>
<dbReference type="InterPro" id="IPR006393">
    <property type="entry name" value="Sepiapterin_red"/>
</dbReference>
<accession>A0A6P4ZLC6</accession>
<keyword evidence="8" id="KW-0560">Oxidoreductase</keyword>
<evidence type="ECO:0000313" key="9">
    <source>
        <dbReference type="Proteomes" id="UP000515135"/>
    </source>
</evidence>
<dbReference type="OrthoDB" id="153074at2759"/>
<dbReference type="GO" id="GO:0005737">
    <property type="term" value="C:cytoplasm"/>
    <property type="evidence" value="ECO:0007669"/>
    <property type="project" value="UniProtKB-SubCell"/>
</dbReference>
<proteinExistence type="inferred from homology"/>
<dbReference type="GeneID" id="109479954"/>
<dbReference type="PANTHER" id="PTHR44085:SF2">
    <property type="entry name" value="SEPIAPTERIN REDUCTASE"/>
    <property type="match status" value="1"/>
</dbReference>
<name>A0A6P4ZLC6_BRABE</name>
<dbReference type="RefSeq" id="XP_019637593.1">
    <property type="nucleotide sequence ID" value="XM_019782034.1"/>
</dbReference>
<dbReference type="Gene3D" id="3.40.50.720">
    <property type="entry name" value="NAD(P)-binding Rossmann-like Domain"/>
    <property type="match status" value="1"/>
</dbReference>
<comment type="similarity">
    <text evidence="2">Belongs to the sepiapterin reductase family.</text>
</comment>
<dbReference type="InterPro" id="IPR036291">
    <property type="entry name" value="NAD(P)-bd_dom_sf"/>
</dbReference>
<dbReference type="Pfam" id="PF00106">
    <property type="entry name" value="adh_short"/>
    <property type="match status" value="1"/>
</dbReference>
<keyword evidence="6" id="KW-0963">Cytoplasm</keyword>
<organism evidence="9 10">
    <name type="scientific">Branchiostoma belcheri</name>
    <name type="common">Amphioxus</name>
    <dbReference type="NCBI Taxonomy" id="7741"/>
    <lineage>
        <taxon>Eukaryota</taxon>
        <taxon>Metazoa</taxon>
        <taxon>Chordata</taxon>
        <taxon>Cephalochordata</taxon>
        <taxon>Leptocardii</taxon>
        <taxon>Amphioxiformes</taxon>
        <taxon>Branchiostomatidae</taxon>
        <taxon>Branchiostoma</taxon>
    </lineage>
</organism>
<sequence>MAAADLKVATFCVVTGASKGFGRAVAINLAEAVGDGSLIVITARGEGGLDETKKKIEAVAPHAQVKVVAGDIAGTYSDALHARICDIPSPGSFKHAIIIHNAGSLGDVSKLTSELSDPKVITDYYQLNVSSVLCLNSTFFSATASIPNARRTVVNVTSLCALQPFKSWSLYCGAKAARDMIFKVLAQEQPDVRVLSYAPGPLQTDMAEEAAQKTADPDVRAFFVGMSKSRSGLDPDVSAKKMVKLLGDNKFENGSHVDFYD</sequence>
<dbReference type="AlphaFoldDB" id="A0A6P4ZLC6"/>
<reference evidence="10" key="1">
    <citation type="submission" date="2025-08" db="UniProtKB">
        <authorList>
            <consortium name="RefSeq"/>
        </authorList>
    </citation>
    <scope>IDENTIFICATION</scope>
    <source>
        <tissue evidence="10">Gonad</tissue>
    </source>
</reference>
<dbReference type="PRINTS" id="PR00081">
    <property type="entry name" value="GDHRDH"/>
</dbReference>
<dbReference type="PANTHER" id="PTHR44085">
    <property type="entry name" value="SEPIAPTERIN REDUCTASE"/>
    <property type="match status" value="1"/>
</dbReference>
<dbReference type="GO" id="GO:0006729">
    <property type="term" value="P:tetrahydrobiopterin biosynthetic process"/>
    <property type="evidence" value="ECO:0007669"/>
    <property type="project" value="InterPro"/>
</dbReference>
<dbReference type="KEGG" id="bbel:109479954"/>
<dbReference type="Proteomes" id="UP000515135">
    <property type="component" value="Unplaced"/>
</dbReference>
<evidence type="ECO:0000256" key="7">
    <source>
        <dbReference type="ARBA" id="ARBA00022857"/>
    </source>
</evidence>
<dbReference type="GO" id="GO:0004757">
    <property type="term" value="F:sepiapterin reductase (NADP+) activity"/>
    <property type="evidence" value="ECO:0007669"/>
    <property type="project" value="UniProtKB-EC"/>
</dbReference>
<comment type="subunit">
    <text evidence="3">Homodimer.</text>
</comment>
<evidence type="ECO:0000256" key="5">
    <source>
        <dbReference type="ARBA" id="ARBA00019170"/>
    </source>
</evidence>
<dbReference type="InterPro" id="IPR051721">
    <property type="entry name" value="Biopterin_syn/organic_redct"/>
</dbReference>
<keyword evidence="9" id="KW-1185">Reference proteome</keyword>
<dbReference type="EC" id="1.1.1.153" evidence="4"/>
<evidence type="ECO:0000256" key="2">
    <source>
        <dbReference type="ARBA" id="ARBA00010483"/>
    </source>
</evidence>
<dbReference type="CDD" id="cd05367">
    <property type="entry name" value="SPR-like_SDR_c"/>
    <property type="match status" value="1"/>
</dbReference>
<evidence type="ECO:0000256" key="3">
    <source>
        <dbReference type="ARBA" id="ARBA00011738"/>
    </source>
</evidence>
<keyword evidence="7" id="KW-0521">NADP</keyword>
<evidence type="ECO:0000256" key="4">
    <source>
        <dbReference type="ARBA" id="ARBA00013075"/>
    </source>
</evidence>
<evidence type="ECO:0000256" key="8">
    <source>
        <dbReference type="ARBA" id="ARBA00023002"/>
    </source>
</evidence>
<comment type="subcellular location">
    <subcellularLocation>
        <location evidence="1">Cytoplasm</location>
    </subcellularLocation>
</comment>
<dbReference type="InterPro" id="IPR002347">
    <property type="entry name" value="SDR_fam"/>
</dbReference>
<dbReference type="NCBIfam" id="TIGR01500">
    <property type="entry name" value="sepiapter_red"/>
    <property type="match status" value="1"/>
</dbReference>
<gene>
    <name evidence="10" type="primary">LOC109479954</name>
</gene>
<dbReference type="SUPFAM" id="SSF51735">
    <property type="entry name" value="NAD(P)-binding Rossmann-fold domains"/>
    <property type="match status" value="1"/>
</dbReference>